<comment type="caution">
    <text evidence="2">The sequence shown here is derived from an EMBL/GenBank/DDBJ whole genome shotgun (WGS) entry which is preliminary data.</text>
</comment>
<dbReference type="Proteomes" id="UP001597448">
    <property type="component" value="Unassembled WGS sequence"/>
</dbReference>
<dbReference type="GO" id="GO:0004519">
    <property type="term" value="F:endonuclease activity"/>
    <property type="evidence" value="ECO:0007669"/>
    <property type="project" value="UniProtKB-KW"/>
</dbReference>
<keyword evidence="2" id="KW-0255">Endonuclease</keyword>
<proteinExistence type="predicted"/>
<feature type="domain" description="HNH nuclease" evidence="1">
    <location>
        <begin position="19"/>
        <end position="83"/>
    </location>
</feature>
<sequence>MSISDKTRKILWGRSGNRCSICKLELIINETEKDNSSIIGEECHIISGQKNGPRHDQNRPKDVIDTYDNFILLCRIHHKMIDDQPETFTEDIIKQIKVNHELWVSKSLDQQEDKPPRIKRLKENIPEKLPRITSGKEIINILDRAMGYEFDHDEPKNENEVELISGFLQYLHDFGDLLSDFESGERVRYGFEITKMIKELLDHEYYVFGAREVRVLEGGKGAPSSFPIAIVYLRHKDNLLMMN</sequence>
<evidence type="ECO:0000313" key="3">
    <source>
        <dbReference type="Proteomes" id="UP001597448"/>
    </source>
</evidence>
<reference evidence="3" key="1">
    <citation type="journal article" date="2019" name="Int. J. Syst. Evol. Microbiol.">
        <title>The Global Catalogue of Microorganisms (GCM) 10K type strain sequencing project: providing services to taxonomists for standard genome sequencing and annotation.</title>
        <authorList>
            <consortium name="The Broad Institute Genomics Platform"/>
            <consortium name="The Broad Institute Genome Sequencing Center for Infectious Disease"/>
            <person name="Wu L."/>
            <person name="Ma J."/>
        </authorList>
    </citation>
    <scope>NUCLEOTIDE SEQUENCE [LARGE SCALE GENOMIC DNA]</scope>
    <source>
        <strain evidence="3">CCM 8725</strain>
    </source>
</reference>
<evidence type="ECO:0000259" key="1">
    <source>
        <dbReference type="Pfam" id="PF13391"/>
    </source>
</evidence>
<gene>
    <name evidence="2" type="ORF">ACFSX3_08030</name>
</gene>
<dbReference type="RefSeq" id="WP_209987287.1">
    <property type="nucleotide sequence ID" value="NZ_JBHSVQ010000001.1"/>
</dbReference>
<evidence type="ECO:0000313" key="2">
    <source>
        <dbReference type="EMBL" id="MFD2409815.1"/>
    </source>
</evidence>
<keyword evidence="2" id="KW-0378">Hydrolase</keyword>
<dbReference type="EMBL" id="JBHUKY010000019">
    <property type="protein sequence ID" value="MFD2409815.1"/>
    <property type="molecule type" value="Genomic_DNA"/>
</dbReference>
<protein>
    <submittedName>
        <fullName evidence="2">HNH endonuclease</fullName>
    </submittedName>
</protein>
<keyword evidence="3" id="KW-1185">Reference proteome</keyword>
<dbReference type="Pfam" id="PF13391">
    <property type="entry name" value="HNH_2"/>
    <property type="match status" value="1"/>
</dbReference>
<organism evidence="2 3">
    <name type="scientific">Paenibacillus rhizoplanae</name>
    <dbReference type="NCBI Taxonomy" id="1917181"/>
    <lineage>
        <taxon>Bacteria</taxon>
        <taxon>Bacillati</taxon>
        <taxon>Bacillota</taxon>
        <taxon>Bacilli</taxon>
        <taxon>Bacillales</taxon>
        <taxon>Paenibacillaceae</taxon>
        <taxon>Paenibacillus</taxon>
    </lineage>
</organism>
<dbReference type="InterPro" id="IPR003615">
    <property type="entry name" value="HNH_nuc"/>
</dbReference>
<accession>A0ABW5F405</accession>
<dbReference type="CDD" id="cd00085">
    <property type="entry name" value="HNHc"/>
    <property type="match status" value="1"/>
</dbReference>
<name>A0ABW5F405_9BACL</name>
<keyword evidence="2" id="KW-0540">Nuclease</keyword>